<evidence type="ECO:0000256" key="6">
    <source>
        <dbReference type="ARBA" id="ARBA00023180"/>
    </source>
</evidence>
<evidence type="ECO:0000313" key="8">
    <source>
        <dbReference type="EMBL" id="MDR6240132.1"/>
    </source>
</evidence>
<dbReference type="GO" id="GO:0003676">
    <property type="term" value="F:nucleic acid binding"/>
    <property type="evidence" value="ECO:0007669"/>
    <property type="project" value="InterPro"/>
</dbReference>
<dbReference type="GO" id="GO:0046872">
    <property type="term" value="F:metal ion binding"/>
    <property type="evidence" value="ECO:0007669"/>
    <property type="project" value="UniProtKB-KW"/>
</dbReference>
<evidence type="ECO:0000256" key="1">
    <source>
        <dbReference type="ARBA" id="ARBA00022722"/>
    </source>
</evidence>
<keyword evidence="7" id="KW-0732">Signal</keyword>
<dbReference type="Proteomes" id="UP001185092">
    <property type="component" value="Unassembled WGS sequence"/>
</dbReference>
<dbReference type="AlphaFoldDB" id="A0AAE4BTX9"/>
<accession>A0AAE4BTX9</accession>
<dbReference type="PANTHER" id="PTHR33146:SF26">
    <property type="entry name" value="ENDONUCLEASE 4"/>
    <property type="match status" value="1"/>
</dbReference>
<dbReference type="GO" id="GO:0004519">
    <property type="term" value="F:endonuclease activity"/>
    <property type="evidence" value="ECO:0007669"/>
    <property type="project" value="UniProtKB-KW"/>
</dbReference>
<comment type="caution">
    <text evidence="8">The sequence shown here is derived from an EMBL/GenBank/DDBJ whole genome shotgun (WGS) entry which is preliminary data.</text>
</comment>
<evidence type="ECO:0008006" key="10">
    <source>
        <dbReference type="Google" id="ProtNLM"/>
    </source>
</evidence>
<keyword evidence="2" id="KW-0479">Metal-binding</keyword>
<keyword evidence="3" id="KW-0255">Endonuclease</keyword>
<keyword evidence="4" id="KW-0378">Hydrolase</keyword>
<dbReference type="RefSeq" id="WP_309939995.1">
    <property type="nucleotide sequence ID" value="NZ_AP025305.1"/>
</dbReference>
<evidence type="ECO:0000256" key="4">
    <source>
        <dbReference type="ARBA" id="ARBA00022801"/>
    </source>
</evidence>
<proteinExistence type="predicted"/>
<dbReference type="GO" id="GO:0016788">
    <property type="term" value="F:hydrolase activity, acting on ester bonds"/>
    <property type="evidence" value="ECO:0007669"/>
    <property type="project" value="InterPro"/>
</dbReference>
<dbReference type="SUPFAM" id="SSF48537">
    <property type="entry name" value="Phospholipase C/P1 nuclease"/>
    <property type="match status" value="1"/>
</dbReference>
<dbReference type="CDD" id="cd11010">
    <property type="entry name" value="S1-P1_nuclease"/>
    <property type="match status" value="1"/>
</dbReference>
<dbReference type="Pfam" id="PF02265">
    <property type="entry name" value="S1-P1_nuclease"/>
    <property type="match status" value="1"/>
</dbReference>
<evidence type="ECO:0000256" key="3">
    <source>
        <dbReference type="ARBA" id="ARBA00022759"/>
    </source>
</evidence>
<dbReference type="InterPro" id="IPR008947">
    <property type="entry name" value="PLipase_C/P1_nuclease_dom_sf"/>
</dbReference>
<feature type="chain" id="PRO_5041983113" description="S1/P1 Nuclease" evidence="7">
    <location>
        <begin position="20"/>
        <end position="253"/>
    </location>
</feature>
<evidence type="ECO:0000256" key="5">
    <source>
        <dbReference type="ARBA" id="ARBA00023157"/>
    </source>
</evidence>
<sequence>MRKLIAVMFLCVVSFTAYSWGTTGHRVVGEIAQNHLSKKAEKSIKKILGDETLAEISNWMDFVKSDDSYDHTHCWHYVNLPDGVTYENSEKNPCGDIIKAIDDHVELLKSPSSTKEEKVFALKVLTHLVGDLHQPLHAGRKDDLGGNKVKVKWMYKSSNLHRVWDSGLIDLQGYSYTEYSNILNRIGKEDVVKLQNSTPLDWLNEGVALRDQIYDFEGEKLGYEYNYKNIGTVEERLLSGGVRLAGLLNSIFE</sequence>
<protein>
    <recommendedName>
        <fullName evidence="10">S1/P1 Nuclease</fullName>
    </recommendedName>
</protein>
<keyword evidence="6" id="KW-0325">Glycoprotein</keyword>
<feature type="signal peptide" evidence="7">
    <location>
        <begin position="1"/>
        <end position="19"/>
    </location>
</feature>
<dbReference type="EMBL" id="JAVDQD010000004">
    <property type="protein sequence ID" value="MDR6240132.1"/>
    <property type="molecule type" value="Genomic_DNA"/>
</dbReference>
<name>A0AAE4BTX9_9BACT</name>
<keyword evidence="5" id="KW-1015">Disulfide bond</keyword>
<keyword evidence="1" id="KW-0540">Nuclease</keyword>
<evidence type="ECO:0000313" key="9">
    <source>
        <dbReference type="Proteomes" id="UP001185092"/>
    </source>
</evidence>
<dbReference type="InterPro" id="IPR003154">
    <property type="entry name" value="S1/P1nuclease"/>
</dbReference>
<keyword evidence="9" id="KW-1185">Reference proteome</keyword>
<reference evidence="8" key="1">
    <citation type="submission" date="2023-07" db="EMBL/GenBank/DDBJ databases">
        <title>Genomic Encyclopedia of Type Strains, Phase IV (KMG-IV): sequencing the most valuable type-strain genomes for metagenomic binning, comparative biology and taxonomic classification.</title>
        <authorList>
            <person name="Goeker M."/>
        </authorList>
    </citation>
    <scope>NUCLEOTIDE SEQUENCE</scope>
    <source>
        <strain evidence="8">DSM 26174</strain>
    </source>
</reference>
<dbReference type="GO" id="GO:0006308">
    <property type="term" value="P:DNA catabolic process"/>
    <property type="evidence" value="ECO:0007669"/>
    <property type="project" value="InterPro"/>
</dbReference>
<dbReference type="Gene3D" id="1.10.575.10">
    <property type="entry name" value="P1 Nuclease"/>
    <property type="match status" value="1"/>
</dbReference>
<evidence type="ECO:0000256" key="2">
    <source>
        <dbReference type="ARBA" id="ARBA00022723"/>
    </source>
</evidence>
<dbReference type="PANTHER" id="PTHR33146">
    <property type="entry name" value="ENDONUCLEASE 4"/>
    <property type="match status" value="1"/>
</dbReference>
<evidence type="ECO:0000256" key="7">
    <source>
        <dbReference type="SAM" id="SignalP"/>
    </source>
</evidence>
<gene>
    <name evidence="8" type="ORF">HNQ88_003198</name>
</gene>
<organism evidence="8 9">
    <name type="scientific">Aureibacter tunicatorum</name>
    <dbReference type="NCBI Taxonomy" id="866807"/>
    <lineage>
        <taxon>Bacteria</taxon>
        <taxon>Pseudomonadati</taxon>
        <taxon>Bacteroidota</taxon>
        <taxon>Cytophagia</taxon>
        <taxon>Cytophagales</taxon>
        <taxon>Persicobacteraceae</taxon>
        <taxon>Aureibacter</taxon>
    </lineage>
</organism>